<dbReference type="AlphaFoldDB" id="A0A6J4T9H4"/>
<dbReference type="GO" id="GO:0046872">
    <property type="term" value="F:metal ion binding"/>
    <property type="evidence" value="ECO:0007669"/>
    <property type="project" value="UniProtKB-KW"/>
</dbReference>
<dbReference type="PANTHER" id="PTHR35848">
    <property type="entry name" value="OXALATE-BINDING PROTEIN"/>
    <property type="match status" value="1"/>
</dbReference>
<keyword evidence="1" id="KW-0479">Metal-binding</keyword>
<sequence>MSGYSVLPAGEALWRPSNQMGVSNTDLGRQLGSDVLGARFWRLRPGQASTRHRHAEQTELYVVLEGTGRVRVAADVLTLAPLSALLVQPRTIRQVFNDTGEDALWLVVGTPVEAADTRSMTREQLAELYPDGPRALPPELAGDD</sequence>
<dbReference type="InterPro" id="IPR013096">
    <property type="entry name" value="Cupin_2"/>
</dbReference>
<protein>
    <recommendedName>
        <fullName evidence="2">Cupin type-2 domain-containing protein</fullName>
    </recommendedName>
</protein>
<dbReference type="InterPro" id="IPR051610">
    <property type="entry name" value="GPI/OXD"/>
</dbReference>
<evidence type="ECO:0000259" key="2">
    <source>
        <dbReference type="Pfam" id="PF07883"/>
    </source>
</evidence>
<accession>A0A6J4T9H4</accession>
<name>A0A6J4T9H4_9ACTN</name>
<dbReference type="InterPro" id="IPR014710">
    <property type="entry name" value="RmlC-like_jellyroll"/>
</dbReference>
<evidence type="ECO:0000313" key="3">
    <source>
        <dbReference type="EMBL" id="CAA9517511.1"/>
    </source>
</evidence>
<dbReference type="InterPro" id="IPR011051">
    <property type="entry name" value="RmlC_Cupin_sf"/>
</dbReference>
<dbReference type="EMBL" id="CADCVP010000315">
    <property type="protein sequence ID" value="CAA9517511.1"/>
    <property type="molecule type" value="Genomic_DNA"/>
</dbReference>
<reference evidence="3" key="1">
    <citation type="submission" date="2020-02" db="EMBL/GenBank/DDBJ databases">
        <authorList>
            <person name="Meier V. D."/>
        </authorList>
    </citation>
    <scope>NUCLEOTIDE SEQUENCE</scope>
    <source>
        <strain evidence="3">AVDCRST_MAG69</strain>
    </source>
</reference>
<dbReference type="Pfam" id="PF07883">
    <property type="entry name" value="Cupin_2"/>
    <property type="match status" value="1"/>
</dbReference>
<dbReference type="SUPFAM" id="SSF51182">
    <property type="entry name" value="RmlC-like cupins"/>
    <property type="match status" value="1"/>
</dbReference>
<gene>
    <name evidence="3" type="ORF">AVDCRST_MAG69-2857</name>
</gene>
<evidence type="ECO:0000256" key="1">
    <source>
        <dbReference type="ARBA" id="ARBA00022723"/>
    </source>
</evidence>
<feature type="domain" description="Cupin type-2" evidence="2">
    <location>
        <begin position="40"/>
        <end position="108"/>
    </location>
</feature>
<dbReference type="Gene3D" id="2.60.120.10">
    <property type="entry name" value="Jelly Rolls"/>
    <property type="match status" value="1"/>
</dbReference>
<organism evidence="3">
    <name type="scientific">uncultured Solirubrobacteraceae bacterium</name>
    <dbReference type="NCBI Taxonomy" id="1162706"/>
    <lineage>
        <taxon>Bacteria</taxon>
        <taxon>Bacillati</taxon>
        <taxon>Actinomycetota</taxon>
        <taxon>Thermoleophilia</taxon>
        <taxon>Solirubrobacterales</taxon>
        <taxon>Solirubrobacteraceae</taxon>
        <taxon>environmental samples</taxon>
    </lineage>
</organism>
<proteinExistence type="predicted"/>